<dbReference type="InterPro" id="IPR021359">
    <property type="entry name" value="DUF2812"/>
</dbReference>
<dbReference type="OrthoDB" id="1928173at2"/>
<feature type="transmembrane region" description="Helical" evidence="1">
    <location>
        <begin position="186"/>
        <end position="206"/>
    </location>
</feature>
<dbReference type="AlphaFoldDB" id="W6RWK2"/>
<organism evidence="2 3">
    <name type="scientific">Clostridium bornimense</name>
    <dbReference type="NCBI Taxonomy" id="1216932"/>
    <lineage>
        <taxon>Bacteria</taxon>
        <taxon>Bacillati</taxon>
        <taxon>Bacillota</taxon>
        <taxon>Clostridia</taxon>
        <taxon>Eubacteriales</taxon>
        <taxon>Clostridiaceae</taxon>
        <taxon>Clostridium</taxon>
    </lineage>
</organism>
<gene>
    <name evidence="2" type="ORF">CM240_1903</name>
</gene>
<dbReference type="PATRIC" id="fig|1216932.3.peg.1902"/>
<sequence length="233" mass="26901">MKNKYVGISGLAFNEEEDMKKLSEYAKEGWLLDSIVGGFFYKLRKDTPRNIIYSLDYQDNADEEYFSIFKEAGWELVVSIGNKMNIFSAPAGTKSIYSDLDTEIDKYLLMEYKCKKGVVVSSIIAVILTLSIIVSMAIIRPIFFFLVVLFMADIIVLIFNLMPYLAYKARIKNLNGNSSILSNKNFWKLHLIVGILFIIFTIEGVLKKDYLDLLWLFPSIFSFIECRKYKKCN</sequence>
<reference evidence="2 3" key="1">
    <citation type="submission" date="2013-11" db="EMBL/GenBank/DDBJ databases">
        <title>Complete genome sequence of Clostridum sp. M2/40.</title>
        <authorList>
            <person name="Wibberg D."/>
            <person name="Puehler A."/>
            <person name="Schlueter A."/>
        </authorList>
    </citation>
    <scope>NUCLEOTIDE SEQUENCE [LARGE SCALE GENOMIC DNA]</scope>
    <source>
        <strain evidence="3">M2/40</strain>
    </source>
</reference>
<name>W6RWK2_9CLOT</name>
<evidence type="ECO:0000313" key="3">
    <source>
        <dbReference type="Proteomes" id="UP000019426"/>
    </source>
</evidence>
<protein>
    <submittedName>
        <fullName evidence="2">Putative membrane protein</fullName>
    </submittedName>
</protein>
<evidence type="ECO:0000313" key="2">
    <source>
        <dbReference type="EMBL" id="CDM69061.1"/>
    </source>
</evidence>
<dbReference type="Pfam" id="PF11193">
    <property type="entry name" value="DUF2812"/>
    <property type="match status" value="1"/>
</dbReference>
<accession>W6RWK2</accession>
<dbReference type="KEGG" id="clt:CM240_1903"/>
<evidence type="ECO:0000256" key="1">
    <source>
        <dbReference type="SAM" id="Phobius"/>
    </source>
</evidence>
<dbReference type="eggNOG" id="ENOG5032WGC">
    <property type="taxonomic scope" value="Bacteria"/>
</dbReference>
<dbReference type="HOGENOM" id="CLU_097453_0_0_9"/>
<keyword evidence="3" id="KW-1185">Reference proteome</keyword>
<keyword evidence="1" id="KW-1133">Transmembrane helix</keyword>
<dbReference type="EMBL" id="HG917868">
    <property type="protein sequence ID" value="CDM69061.1"/>
    <property type="molecule type" value="Genomic_DNA"/>
</dbReference>
<dbReference type="Proteomes" id="UP000019426">
    <property type="component" value="Chromosome M2/40_rep1"/>
</dbReference>
<feature type="transmembrane region" description="Helical" evidence="1">
    <location>
        <begin position="118"/>
        <end position="138"/>
    </location>
</feature>
<keyword evidence="1" id="KW-0812">Transmembrane</keyword>
<dbReference type="RefSeq" id="WP_044038709.1">
    <property type="nucleotide sequence ID" value="NZ_HG917868.1"/>
</dbReference>
<feature type="transmembrane region" description="Helical" evidence="1">
    <location>
        <begin position="144"/>
        <end position="165"/>
    </location>
</feature>
<keyword evidence="1" id="KW-0472">Membrane</keyword>
<proteinExistence type="predicted"/>
<dbReference type="STRING" id="1216932.CM240_1903"/>